<name>A0A8S1BVU0_ARCPL</name>
<protein>
    <submittedName>
        <fullName evidence="2">Uncharacterized protein</fullName>
    </submittedName>
</protein>
<gene>
    <name evidence="2" type="ORF">APLA_LOCUS17796</name>
</gene>
<dbReference type="Proteomes" id="UP000494106">
    <property type="component" value="Unassembled WGS sequence"/>
</dbReference>
<proteinExistence type="predicted"/>
<reference evidence="2 3" key="1">
    <citation type="submission" date="2020-04" db="EMBL/GenBank/DDBJ databases">
        <authorList>
            <person name="Wallbank WR R."/>
            <person name="Pardo Diaz C."/>
            <person name="Kozak K."/>
            <person name="Martin S."/>
            <person name="Jiggins C."/>
            <person name="Moest M."/>
            <person name="Warren A I."/>
            <person name="Byers J.R.P. K."/>
            <person name="Montejo-Kovacevich G."/>
            <person name="Yen C E."/>
        </authorList>
    </citation>
    <scope>NUCLEOTIDE SEQUENCE [LARGE SCALE GENOMIC DNA]</scope>
</reference>
<dbReference type="EMBL" id="CADEBC010000858">
    <property type="protein sequence ID" value="CAB3261338.1"/>
    <property type="molecule type" value="Genomic_DNA"/>
</dbReference>
<feature type="region of interest" description="Disordered" evidence="1">
    <location>
        <begin position="41"/>
        <end position="102"/>
    </location>
</feature>
<sequence>MDEAYFSFEFNELDKSMLTGPSNRRTHLITYNRTADRNLSHLNHDARQARPTISNSGPAKTRTSENKRNADGNLNHFARQTRPTTGNSGPAKTRTSENKRNADGNLNHFVRQARPTTGNSVGQSACEKLFINLELLLPQNEGWKDTNHKKKEKNFWIENI</sequence>
<organism evidence="2 3">
    <name type="scientific">Arctia plantaginis</name>
    <name type="common">Wood tiger moth</name>
    <name type="synonym">Phalaena plantaginis</name>
    <dbReference type="NCBI Taxonomy" id="874455"/>
    <lineage>
        <taxon>Eukaryota</taxon>
        <taxon>Metazoa</taxon>
        <taxon>Ecdysozoa</taxon>
        <taxon>Arthropoda</taxon>
        <taxon>Hexapoda</taxon>
        <taxon>Insecta</taxon>
        <taxon>Pterygota</taxon>
        <taxon>Neoptera</taxon>
        <taxon>Endopterygota</taxon>
        <taxon>Lepidoptera</taxon>
        <taxon>Glossata</taxon>
        <taxon>Ditrysia</taxon>
        <taxon>Noctuoidea</taxon>
        <taxon>Erebidae</taxon>
        <taxon>Arctiinae</taxon>
        <taxon>Arctia</taxon>
    </lineage>
</organism>
<feature type="compositionally biased region" description="Polar residues" evidence="1">
    <location>
        <begin position="81"/>
        <end position="90"/>
    </location>
</feature>
<evidence type="ECO:0000256" key="1">
    <source>
        <dbReference type="SAM" id="MobiDB-lite"/>
    </source>
</evidence>
<evidence type="ECO:0000313" key="2">
    <source>
        <dbReference type="EMBL" id="CAB3261338.1"/>
    </source>
</evidence>
<keyword evidence="3" id="KW-1185">Reference proteome</keyword>
<comment type="caution">
    <text evidence="2">The sequence shown here is derived from an EMBL/GenBank/DDBJ whole genome shotgun (WGS) entry which is preliminary data.</text>
</comment>
<dbReference type="AlphaFoldDB" id="A0A8S1BVU0"/>
<evidence type="ECO:0000313" key="3">
    <source>
        <dbReference type="Proteomes" id="UP000494106"/>
    </source>
</evidence>
<accession>A0A8S1BVU0</accession>